<dbReference type="KEGG" id="cput:CONPUDRAFT_168438"/>
<dbReference type="OrthoDB" id="3012326at2759"/>
<proteinExistence type="predicted"/>
<evidence type="ECO:0000313" key="2">
    <source>
        <dbReference type="EMBL" id="EIW76608.1"/>
    </source>
</evidence>
<protein>
    <submittedName>
        <fullName evidence="2">Uncharacterized protein</fullName>
    </submittedName>
</protein>
<feature type="region of interest" description="Disordered" evidence="1">
    <location>
        <begin position="1"/>
        <end position="22"/>
    </location>
</feature>
<sequence>MKRTKAKNQKTNPSFSKPRIGREKASANVYQRLLIPITSDAPAAGISEATQTSIPHVRFMDPSSTLKGLELAQAKFGPLLSPLEASETEWTNYALNRIRTTKKNEDITVDNDRRFPSSSFPLIRRGIIKRVGELEADMEIPVGSVQRGISVLQAWDSCLMAPGVTEPREAEILHRVYSPMSPSYMDVHFVYRSKPMNGWIDWSYALGYKLHATPSANAASISQIKKELVGHVSHIHSQHGWRPLVWGLYDGGDDHNLRRLIGNVELGEVGLTHEDTLNICEFFFGTTEDMDEDNEEWPDIVNFRTKLVWSIRMLFAFAGIGYRIACADTESDVTPLDWYWLPRWTLEGTPNTWVARGIRRACGFQLTRDKRHEAEFLHIRREQKLAAQEKTRPYNITLPLTMSPSMCGPGAIDDFVELDD</sequence>
<dbReference type="GeneID" id="19205997"/>
<keyword evidence="3" id="KW-1185">Reference proteome</keyword>
<dbReference type="AlphaFoldDB" id="A0A5M3MBJ3"/>
<dbReference type="EMBL" id="JH711585">
    <property type="protein sequence ID" value="EIW76608.1"/>
    <property type="molecule type" value="Genomic_DNA"/>
</dbReference>
<dbReference type="Proteomes" id="UP000053558">
    <property type="component" value="Unassembled WGS sequence"/>
</dbReference>
<gene>
    <name evidence="2" type="ORF">CONPUDRAFT_168438</name>
</gene>
<dbReference type="RefSeq" id="XP_007773001.1">
    <property type="nucleotide sequence ID" value="XM_007774811.1"/>
</dbReference>
<evidence type="ECO:0000256" key="1">
    <source>
        <dbReference type="SAM" id="MobiDB-lite"/>
    </source>
</evidence>
<evidence type="ECO:0000313" key="3">
    <source>
        <dbReference type="Proteomes" id="UP000053558"/>
    </source>
</evidence>
<organism evidence="2 3">
    <name type="scientific">Coniophora puteana (strain RWD-64-598)</name>
    <name type="common">Brown rot fungus</name>
    <dbReference type="NCBI Taxonomy" id="741705"/>
    <lineage>
        <taxon>Eukaryota</taxon>
        <taxon>Fungi</taxon>
        <taxon>Dikarya</taxon>
        <taxon>Basidiomycota</taxon>
        <taxon>Agaricomycotina</taxon>
        <taxon>Agaricomycetes</taxon>
        <taxon>Agaricomycetidae</taxon>
        <taxon>Boletales</taxon>
        <taxon>Coniophorineae</taxon>
        <taxon>Coniophoraceae</taxon>
        <taxon>Coniophora</taxon>
    </lineage>
</organism>
<accession>A0A5M3MBJ3</accession>
<name>A0A5M3MBJ3_CONPW</name>
<reference evidence="3" key="1">
    <citation type="journal article" date="2012" name="Science">
        <title>The Paleozoic origin of enzymatic lignin decomposition reconstructed from 31 fungal genomes.</title>
        <authorList>
            <person name="Floudas D."/>
            <person name="Binder M."/>
            <person name="Riley R."/>
            <person name="Barry K."/>
            <person name="Blanchette R.A."/>
            <person name="Henrissat B."/>
            <person name="Martinez A.T."/>
            <person name="Otillar R."/>
            <person name="Spatafora J.W."/>
            <person name="Yadav J.S."/>
            <person name="Aerts A."/>
            <person name="Benoit I."/>
            <person name="Boyd A."/>
            <person name="Carlson A."/>
            <person name="Copeland A."/>
            <person name="Coutinho P.M."/>
            <person name="de Vries R.P."/>
            <person name="Ferreira P."/>
            <person name="Findley K."/>
            <person name="Foster B."/>
            <person name="Gaskell J."/>
            <person name="Glotzer D."/>
            <person name="Gorecki P."/>
            <person name="Heitman J."/>
            <person name="Hesse C."/>
            <person name="Hori C."/>
            <person name="Igarashi K."/>
            <person name="Jurgens J.A."/>
            <person name="Kallen N."/>
            <person name="Kersten P."/>
            <person name="Kohler A."/>
            <person name="Kuees U."/>
            <person name="Kumar T.K.A."/>
            <person name="Kuo A."/>
            <person name="LaButti K."/>
            <person name="Larrondo L.F."/>
            <person name="Lindquist E."/>
            <person name="Ling A."/>
            <person name="Lombard V."/>
            <person name="Lucas S."/>
            <person name="Lundell T."/>
            <person name="Martin R."/>
            <person name="McLaughlin D.J."/>
            <person name="Morgenstern I."/>
            <person name="Morin E."/>
            <person name="Murat C."/>
            <person name="Nagy L.G."/>
            <person name="Nolan M."/>
            <person name="Ohm R.A."/>
            <person name="Patyshakuliyeva A."/>
            <person name="Rokas A."/>
            <person name="Ruiz-Duenas F.J."/>
            <person name="Sabat G."/>
            <person name="Salamov A."/>
            <person name="Samejima M."/>
            <person name="Schmutz J."/>
            <person name="Slot J.C."/>
            <person name="St John F."/>
            <person name="Stenlid J."/>
            <person name="Sun H."/>
            <person name="Sun S."/>
            <person name="Syed K."/>
            <person name="Tsang A."/>
            <person name="Wiebenga A."/>
            <person name="Young D."/>
            <person name="Pisabarro A."/>
            <person name="Eastwood D.C."/>
            <person name="Martin F."/>
            <person name="Cullen D."/>
            <person name="Grigoriev I.V."/>
            <person name="Hibbett D.S."/>
        </authorList>
    </citation>
    <scope>NUCLEOTIDE SEQUENCE [LARGE SCALE GENOMIC DNA]</scope>
    <source>
        <strain evidence="3">RWD-64-598 SS2</strain>
    </source>
</reference>
<comment type="caution">
    <text evidence="2">The sequence shown here is derived from an EMBL/GenBank/DDBJ whole genome shotgun (WGS) entry which is preliminary data.</text>
</comment>